<dbReference type="EMBL" id="JACHJV010000003">
    <property type="protein sequence ID" value="MBB4928390.1"/>
    <property type="molecule type" value="Genomic_DNA"/>
</dbReference>
<keyword evidence="1" id="KW-1133">Transmembrane helix</keyword>
<gene>
    <name evidence="2" type="ORF">FHR34_007487</name>
</gene>
<feature type="transmembrane region" description="Helical" evidence="1">
    <location>
        <begin position="48"/>
        <end position="65"/>
    </location>
</feature>
<dbReference type="AlphaFoldDB" id="A0A7W7RAD1"/>
<evidence type="ECO:0000256" key="1">
    <source>
        <dbReference type="SAM" id="Phobius"/>
    </source>
</evidence>
<keyword evidence="3" id="KW-1185">Reference proteome</keyword>
<reference evidence="2 3" key="1">
    <citation type="submission" date="2020-08" db="EMBL/GenBank/DDBJ databases">
        <title>Sequencing the genomes of 1000 actinobacteria strains.</title>
        <authorList>
            <person name="Klenk H.-P."/>
        </authorList>
    </citation>
    <scope>NUCLEOTIDE SEQUENCE [LARGE SCALE GENOMIC DNA]</scope>
    <source>
        <strain evidence="2 3">DSM 41654</strain>
    </source>
</reference>
<evidence type="ECO:0000313" key="3">
    <source>
        <dbReference type="Proteomes" id="UP000540506"/>
    </source>
</evidence>
<dbReference type="RefSeq" id="WP_184945746.1">
    <property type="nucleotide sequence ID" value="NZ_JACHJV010000003.1"/>
</dbReference>
<accession>A0A7W7RAD1</accession>
<comment type="caution">
    <text evidence="2">The sequence shown here is derived from an EMBL/GenBank/DDBJ whole genome shotgun (WGS) entry which is preliminary data.</text>
</comment>
<dbReference type="Proteomes" id="UP000540506">
    <property type="component" value="Unassembled WGS sequence"/>
</dbReference>
<keyword evidence="1" id="KW-0812">Transmembrane</keyword>
<proteinExistence type="predicted"/>
<protein>
    <submittedName>
        <fullName evidence="2">Uncharacterized protein</fullName>
    </submittedName>
</protein>
<keyword evidence="1" id="KW-0472">Membrane</keyword>
<organism evidence="2 3">
    <name type="scientific">Kitasatospora kifunensis</name>
    <name type="common">Streptomyces kifunensis</name>
    <dbReference type="NCBI Taxonomy" id="58351"/>
    <lineage>
        <taxon>Bacteria</taxon>
        <taxon>Bacillati</taxon>
        <taxon>Actinomycetota</taxon>
        <taxon>Actinomycetes</taxon>
        <taxon>Kitasatosporales</taxon>
        <taxon>Streptomycetaceae</taxon>
        <taxon>Kitasatospora</taxon>
    </lineage>
</organism>
<sequence length="74" mass="7686">MSHRTGNRPQGRAFLVRIPAAPTCTAAVGTGSAATALLSGRVPANSPLVWPLVVLALGSMAYDLGTRALQRTDR</sequence>
<name>A0A7W7RAD1_KITKI</name>
<evidence type="ECO:0000313" key="2">
    <source>
        <dbReference type="EMBL" id="MBB4928390.1"/>
    </source>
</evidence>